<evidence type="ECO:0000256" key="7">
    <source>
        <dbReference type="SAM" id="Coils"/>
    </source>
</evidence>
<evidence type="ECO:0000256" key="2">
    <source>
        <dbReference type="ARBA" id="ARBA00022475"/>
    </source>
</evidence>
<name>A0A087E0D8_9BIFI</name>
<evidence type="ECO:0000259" key="10">
    <source>
        <dbReference type="Pfam" id="PF12704"/>
    </source>
</evidence>
<evidence type="ECO:0000256" key="5">
    <source>
        <dbReference type="ARBA" id="ARBA00023136"/>
    </source>
</evidence>
<feature type="transmembrane region" description="Helical" evidence="8">
    <location>
        <begin position="1043"/>
        <end position="1064"/>
    </location>
</feature>
<dbReference type="Proteomes" id="UP000029004">
    <property type="component" value="Unassembled WGS sequence"/>
</dbReference>
<dbReference type="eggNOG" id="COG1511">
    <property type="taxonomic scope" value="Bacteria"/>
</dbReference>
<feature type="coiled-coil region" evidence="7">
    <location>
        <begin position="506"/>
        <end position="551"/>
    </location>
</feature>
<feature type="domain" description="ABC3 transporter permease C-terminal" evidence="9">
    <location>
        <begin position="590"/>
        <end position="707"/>
    </location>
</feature>
<dbReference type="InterPro" id="IPR038766">
    <property type="entry name" value="Membrane_comp_ABC_pdt"/>
</dbReference>
<dbReference type="OrthoDB" id="5137249at2"/>
<keyword evidence="12" id="KW-1185">Reference proteome</keyword>
<dbReference type="Pfam" id="PF02687">
    <property type="entry name" value="FtsX"/>
    <property type="match status" value="2"/>
</dbReference>
<comment type="similarity">
    <text evidence="6">Belongs to the ABC-4 integral membrane protein family.</text>
</comment>
<dbReference type="InterPro" id="IPR025857">
    <property type="entry name" value="MacB_PCD"/>
</dbReference>
<evidence type="ECO:0000256" key="4">
    <source>
        <dbReference type="ARBA" id="ARBA00022989"/>
    </source>
</evidence>
<keyword evidence="11" id="KW-0131">Cell cycle</keyword>
<sequence>MATLSRTHRKGRATHPRKRMLWRDIRITLRRSKGRFLSIVSLMALGSFALVGLFVTGPDMRITGADFYDRHTLADVTVVSDYGLSRDDERIIRATDGVAQAEFGYFKDVVIRGSDHSLRVTSKPDKVSTYEVVEGRLPEHADEIALDRAERDAYAVGSTIRLTEHPDIAGDTVLRRDSFTVVGFVDASDTVSNLNMGQSTAGTGELDGYAVVTKTAFDSDVTMIGRVTFRDTRGVDYWTADYRDRVNTHKTALAKRLANQPDARAASIRENRRAQIDKAQRKVDDAKQQLADTQQQLDDAKTQIENGKDQLADGTIQAADQASSAVAELAGATAQIASADSQLDAAQTALAAGAQQLGQGQDKLDESWTGLVQAKSQLDQARTQLDAAKTMLDKIGALLAQWESSGLTGGAYDSAKAQYDKALDAYNDAVAQYNTKLAAYNDALTQWNDAASRLEQGSQDYQDNADAIADARGQLAAKQSELGTAVSTLAGSGSDGTGAGSGVSQLVEGQRRIEKAQDEYDAKLAEFNAAKPAAEKKIEKAEHDIALAREKVDTLEVPAYSIDGRREGLTSNGYRVYEIIANIVEKLAVIFPVFLYLVAALVTFTTMGRMVDEERVNSGTLKALGYGNADILRKFTCYGFLASTLGTIVGVIAGHTLLPLIVDHAYSDGFTMPRIALAFHPAVTVAAFLLAWTSAVVPAALAAMRELREKPAALLLPKPPAKGSKILLERFTPLWNRLSFTRKVTARNLFRYKSRGFMTILGVAGAVSLLTAGLGVQGSIGQISERQFDEIVHYDLIVAEKSDNNDEQRASVKRMMQRDAVASSTPIRYEEVTTTGGRQGDKQDVTMIATDDAYSFGRYLTLRSRAGHEPQVLTDRGAVVSERMASMLGVKEGDTVTVTDAEGARRTVRVAGVTEMYIGHFMFMSSGGYEHVFGEDWRANAYMVRLKDPSTANAGRVGASFMRNDGVRGVVQNITAKNQVATIVDSLDQIMEVLILVAALLAVVILYNLTNLNVSERIRELSTVKVLGFHSNETTMYIYRETIVLSAIGILAGYGIGVGLHRYIITEVPPDEVMFDPALGWPAFVVPVVVVGVVLAALGMVVYRRLRDVDMLAALKSVE</sequence>
<reference evidence="11 12" key="1">
    <citation type="submission" date="2014-03" db="EMBL/GenBank/DDBJ databases">
        <title>Genomics of Bifidobacteria.</title>
        <authorList>
            <person name="Ventura M."/>
            <person name="Milani C."/>
            <person name="Lugli G.A."/>
        </authorList>
    </citation>
    <scope>NUCLEOTIDE SEQUENCE [LARGE SCALE GENOMIC DNA]</scope>
    <source>
        <strain evidence="11 12">DSM 23968</strain>
    </source>
</reference>
<feature type="transmembrane region" description="Helical" evidence="8">
    <location>
        <begin position="990"/>
        <end position="1009"/>
    </location>
</feature>
<keyword evidence="11" id="KW-0132">Cell division</keyword>
<dbReference type="RefSeq" id="WP_051922736.1">
    <property type="nucleotide sequence ID" value="NZ_JGZP01000003.1"/>
</dbReference>
<dbReference type="Gene3D" id="1.10.287.1490">
    <property type="match status" value="1"/>
</dbReference>
<feature type="transmembrane region" description="Helical" evidence="8">
    <location>
        <begin position="757"/>
        <end position="776"/>
    </location>
</feature>
<organism evidence="11 12">
    <name type="scientific">Bifidobacterium stellenboschense</name>
    <dbReference type="NCBI Taxonomy" id="762211"/>
    <lineage>
        <taxon>Bacteria</taxon>
        <taxon>Bacillati</taxon>
        <taxon>Actinomycetota</taxon>
        <taxon>Actinomycetes</taxon>
        <taxon>Bifidobacteriales</taxon>
        <taxon>Bifidobacteriaceae</taxon>
        <taxon>Bifidobacterium</taxon>
    </lineage>
</organism>
<gene>
    <name evidence="11" type="ORF">BSTEL_0963</name>
</gene>
<feature type="domain" description="MacB-like periplasmic core" evidence="10">
    <location>
        <begin position="759"/>
        <end position="954"/>
    </location>
</feature>
<evidence type="ECO:0000259" key="9">
    <source>
        <dbReference type="Pfam" id="PF02687"/>
    </source>
</evidence>
<dbReference type="STRING" id="762211.BSTEL_0963"/>
<feature type="transmembrane region" description="Helical" evidence="8">
    <location>
        <begin position="1084"/>
        <end position="1103"/>
    </location>
</feature>
<evidence type="ECO:0000256" key="1">
    <source>
        <dbReference type="ARBA" id="ARBA00004651"/>
    </source>
</evidence>
<feature type="transmembrane region" description="Helical" evidence="8">
    <location>
        <begin position="587"/>
        <end position="607"/>
    </location>
</feature>
<feature type="transmembrane region" description="Helical" evidence="8">
    <location>
        <begin position="638"/>
        <end position="662"/>
    </location>
</feature>
<feature type="transmembrane region" description="Helical" evidence="8">
    <location>
        <begin position="682"/>
        <end position="704"/>
    </location>
</feature>
<dbReference type="Pfam" id="PF12704">
    <property type="entry name" value="MacB_PCD"/>
    <property type="match status" value="1"/>
</dbReference>
<proteinExistence type="inferred from homology"/>
<feature type="transmembrane region" description="Helical" evidence="8">
    <location>
        <begin position="36"/>
        <end position="55"/>
    </location>
</feature>
<dbReference type="PANTHER" id="PTHR30287">
    <property type="entry name" value="MEMBRANE COMPONENT OF PREDICTED ABC SUPERFAMILY METABOLITE UPTAKE TRANSPORTER"/>
    <property type="match status" value="1"/>
</dbReference>
<protein>
    <submittedName>
        <fullName evidence="11">Cell division protein FtsX</fullName>
    </submittedName>
</protein>
<dbReference type="GO" id="GO:0005886">
    <property type="term" value="C:plasma membrane"/>
    <property type="evidence" value="ECO:0007669"/>
    <property type="project" value="UniProtKB-SubCell"/>
</dbReference>
<keyword evidence="4 8" id="KW-1133">Transmembrane helix</keyword>
<comment type="caution">
    <text evidence="11">The sequence shown here is derived from an EMBL/GenBank/DDBJ whole genome shotgun (WGS) entry which is preliminary data.</text>
</comment>
<dbReference type="AlphaFoldDB" id="A0A087E0D8"/>
<keyword evidence="5 8" id="KW-0472">Membrane</keyword>
<keyword evidence="2" id="KW-1003">Cell membrane</keyword>
<keyword evidence="3 8" id="KW-0812">Transmembrane</keyword>
<evidence type="ECO:0000313" key="12">
    <source>
        <dbReference type="Proteomes" id="UP000029004"/>
    </source>
</evidence>
<evidence type="ECO:0000313" key="11">
    <source>
        <dbReference type="EMBL" id="KFJ01239.1"/>
    </source>
</evidence>
<dbReference type="eggNOG" id="COG0577">
    <property type="taxonomic scope" value="Bacteria"/>
</dbReference>
<comment type="subcellular location">
    <subcellularLocation>
        <location evidence="1">Cell membrane</location>
        <topology evidence="1">Multi-pass membrane protein</topology>
    </subcellularLocation>
</comment>
<accession>A0A087E0D8</accession>
<evidence type="ECO:0000256" key="8">
    <source>
        <dbReference type="SAM" id="Phobius"/>
    </source>
</evidence>
<feature type="coiled-coil region" evidence="7">
    <location>
        <begin position="269"/>
        <end position="310"/>
    </location>
</feature>
<keyword evidence="7" id="KW-0175">Coiled coil</keyword>
<dbReference type="GO" id="GO:0051301">
    <property type="term" value="P:cell division"/>
    <property type="evidence" value="ECO:0007669"/>
    <property type="project" value="UniProtKB-KW"/>
</dbReference>
<evidence type="ECO:0000256" key="6">
    <source>
        <dbReference type="ARBA" id="ARBA00038076"/>
    </source>
</evidence>
<dbReference type="InterPro" id="IPR003838">
    <property type="entry name" value="ABC3_permease_C"/>
</dbReference>
<feature type="domain" description="ABC3 transporter permease C-terminal" evidence="9">
    <location>
        <begin position="993"/>
        <end position="1102"/>
    </location>
</feature>
<dbReference type="EMBL" id="JGZP01000003">
    <property type="protein sequence ID" value="KFJ01239.1"/>
    <property type="molecule type" value="Genomic_DNA"/>
</dbReference>
<evidence type="ECO:0000256" key="3">
    <source>
        <dbReference type="ARBA" id="ARBA00022692"/>
    </source>
</evidence>
<dbReference type="PANTHER" id="PTHR30287:SF1">
    <property type="entry name" value="INNER MEMBRANE PROTEIN"/>
    <property type="match status" value="1"/>
</dbReference>